<protein>
    <submittedName>
        <fullName evidence="1">Uncharacterized protein</fullName>
    </submittedName>
</protein>
<dbReference type="Proteomes" id="UP000828390">
    <property type="component" value="Unassembled WGS sequence"/>
</dbReference>
<name>A0A9D4CNQ2_DREPO</name>
<reference evidence="1" key="1">
    <citation type="journal article" date="2019" name="bioRxiv">
        <title>The Genome of the Zebra Mussel, Dreissena polymorpha: A Resource for Invasive Species Research.</title>
        <authorList>
            <person name="McCartney M.A."/>
            <person name="Auch B."/>
            <person name="Kono T."/>
            <person name="Mallez S."/>
            <person name="Zhang Y."/>
            <person name="Obille A."/>
            <person name="Becker A."/>
            <person name="Abrahante J.E."/>
            <person name="Garbe J."/>
            <person name="Badalamenti J.P."/>
            <person name="Herman A."/>
            <person name="Mangelson H."/>
            <person name="Liachko I."/>
            <person name="Sullivan S."/>
            <person name="Sone E.D."/>
            <person name="Koren S."/>
            <person name="Silverstein K.A.T."/>
            <person name="Beckman K.B."/>
            <person name="Gohl D.M."/>
        </authorList>
    </citation>
    <scope>NUCLEOTIDE SEQUENCE</scope>
    <source>
        <strain evidence="1">Duluth1</strain>
        <tissue evidence="1">Whole animal</tissue>
    </source>
</reference>
<sequence length="84" mass="9116">MIRMKQSSTSNSLLTIVNEKEKIQQAPATSPGLIRAFPVSDQTESSPSVSRPGTFAFATSLVLLPFTTAASRAISPSWRRPRPN</sequence>
<dbReference type="EMBL" id="JAIWYP010000012">
    <property type="protein sequence ID" value="KAH3727837.1"/>
    <property type="molecule type" value="Genomic_DNA"/>
</dbReference>
<proteinExistence type="predicted"/>
<keyword evidence="2" id="KW-1185">Reference proteome</keyword>
<evidence type="ECO:0000313" key="1">
    <source>
        <dbReference type="EMBL" id="KAH3727837.1"/>
    </source>
</evidence>
<gene>
    <name evidence="1" type="ORF">DPMN_053782</name>
</gene>
<evidence type="ECO:0000313" key="2">
    <source>
        <dbReference type="Proteomes" id="UP000828390"/>
    </source>
</evidence>
<organism evidence="1 2">
    <name type="scientific">Dreissena polymorpha</name>
    <name type="common">Zebra mussel</name>
    <name type="synonym">Mytilus polymorpha</name>
    <dbReference type="NCBI Taxonomy" id="45954"/>
    <lineage>
        <taxon>Eukaryota</taxon>
        <taxon>Metazoa</taxon>
        <taxon>Spiralia</taxon>
        <taxon>Lophotrochozoa</taxon>
        <taxon>Mollusca</taxon>
        <taxon>Bivalvia</taxon>
        <taxon>Autobranchia</taxon>
        <taxon>Heteroconchia</taxon>
        <taxon>Euheterodonta</taxon>
        <taxon>Imparidentia</taxon>
        <taxon>Neoheterodontei</taxon>
        <taxon>Myida</taxon>
        <taxon>Dreissenoidea</taxon>
        <taxon>Dreissenidae</taxon>
        <taxon>Dreissena</taxon>
    </lineage>
</organism>
<comment type="caution">
    <text evidence="1">The sequence shown here is derived from an EMBL/GenBank/DDBJ whole genome shotgun (WGS) entry which is preliminary data.</text>
</comment>
<accession>A0A9D4CNQ2</accession>
<dbReference type="AlphaFoldDB" id="A0A9D4CNQ2"/>
<reference evidence="1" key="2">
    <citation type="submission" date="2020-11" db="EMBL/GenBank/DDBJ databases">
        <authorList>
            <person name="McCartney M.A."/>
            <person name="Auch B."/>
            <person name="Kono T."/>
            <person name="Mallez S."/>
            <person name="Becker A."/>
            <person name="Gohl D.M."/>
            <person name="Silverstein K.A.T."/>
            <person name="Koren S."/>
            <person name="Bechman K.B."/>
            <person name="Herman A."/>
            <person name="Abrahante J.E."/>
            <person name="Garbe J."/>
        </authorList>
    </citation>
    <scope>NUCLEOTIDE SEQUENCE</scope>
    <source>
        <strain evidence="1">Duluth1</strain>
        <tissue evidence="1">Whole animal</tissue>
    </source>
</reference>